<gene>
    <name evidence="1" type="ORF">HINF_LOCUS58726</name>
    <name evidence="2" type="ORF">HINF_LOCUS61308</name>
</gene>
<evidence type="ECO:0000313" key="2">
    <source>
        <dbReference type="EMBL" id="CAL6082573.1"/>
    </source>
</evidence>
<reference evidence="1" key="1">
    <citation type="submission" date="2023-06" db="EMBL/GenBank/DDBJ databases">
        <authorList>
            <person name="Kurt Z."/>
        </authorList>
    </citation>
    <scope>NUCLEOTIDE SEQUENCE</scope>
</reference>
<dbReference type="EMBL" id="CAXDID020000366">
    <property type="protein sequence ID" value="CAL6082573.1"/>
    <property type="molecule type" value="Genomic_DNA"/>
</dbReference>
<evidence type="ECO:0000313" key="1">
    <source>
        <dbReference type="EMBL" id="CAI9971081.1"/>
    </source>
</evidence>
<proteinExistence type="predicted"/>
<dbReference type="EMBL" id="CATOUU010001089">
    <property type="protein sequence ID" value="CAI9971081.1"/>
    <property type="molecule type" value="Genomic_DNA"/>
</dbReference>
<accession>A0AA86V016</accession>
<keyword evidence="3" id="KW-1185">Reference proteome</keyword>
<organism evidence="1">
    <name type="scientific">Hexamita inflata</name>
    <dbReference type="NCBI Taxonomy" id="28002"/>
    <lineage>
        <taxon>Eukaryota</taxon>
        <taxon>Metamonada</taxon>
        <taxon>Diplomonadida</taxon>
        <taxon>Hexamitidae</taxon>
        <taxon>Hexamitinae</taxon>
        <taxon>Hexamita</taxon>
    </lineage>
</organism>
<reference evidence="2 3" key="2">
    <citation type="submission" date="2024-07" db="EMBL/GenBank/DDBJ databases">
        <authorList>
            <person name="Akdeniz Z."/>
        </authorList>
    </citation>
    <scope>NUCLEOTIDE SEQUENCE [LARGE SCALE GENOMIC DNA]</scope>
</reference>
<evidence type="ECO:0000313" key="3">
    <source>
        <dbReference type="Proteomes" id="UP001642409"/>
    </source>
</evidence>
<dbReference type="AlphaFoldDB" id="A0AA86V016"/>
<sequence>MSSIVGSYFCDKMTILSQFGVYSFLSYQNNFQVVDKSYQWVDLSSLLAQSIVRAKDNFMVYFCDKFPLVYQSNQIKTTSGQILLNNVQNAMYNNLTSELCETQSEFIVQQNNECFVFQLNYDDSYQIKVELTKTEIVKQPNCLTCSSQIEWQELFQKSVEIHQQSIQNTQVKIEQFWNSYTEIIHPGIFISSPIQLTFVLNEISQNSFKNIDNAVNYLKTISGQLVISIYNVICYQQPVFDFIYSNLYEVIIEIFNKSNFHMLQIIKVLFWQNRIDEAIELVIQSQSYQGYEEFLKYLYIEKEVRNQLSLVQYQQVISNYYKIFQSNLVDLDYQNIFLILFSYHILEYGTQQLSISFDPNIKLYIGKHTYNIVPIFDYATQLQVAILCSYNEHVDYFISQQNEVSKLGLTCFQIAIMGGNTEMIVKFQDQMKIQTFHITSLMFLMTTYTQNIPDQTLNKLIQLQAGMINQNKQCALQLYLQQKEPKQIPSHFINLLLEKEFKLLTFNSIVEFMTFMSFRQFQYLNEINFVEGLSVSEAVLYTIIQHNILYPTFEFLNPDMIRNTRFSQVCAKSLTHKHIILLFQHFSFSLSHDIAFLKQILLEQTTIKPIKDCLLNNLNILRGFSCNDFAINFKKIKFTNEFKKVDYFYKPIVAFDSFDGADIFSRNNQDYTKLFYLVNDLWQSE</sequence>
<name>A0AA86V016_9EUKA</name>
<protein>
    <submittedName>
        <fullName evidence="2">Hypothetical_protein</fullName>
    </submittedName>
</protein>
<dbReference type="Proteomes" id="UP001642409">
    <property type="component" value="Unassembled WGS sequence"/>
</dbReference>
<comment type="caution">
    <text evidence="1">The sequence shown here is derived from an EMBL/GenBank/DDBJ whole genome shotgun (WGS) entry which is preliminary data.</text>
</comment>